<dbReference type="AlphaFoldDB" id="A0A0M4LF35"/>
<dbReference type="Pfam" id="PF00482">
    <property type="entry name" value="T2SSF"/>
    <property type="match status" value="2"/>
</dbReference>
<comment type="similarity">
    <text evidence="2">Belongs to the GSP F family.</text>
</comment>
<dbReference type="EMBL" id="CP006911">
    <property type="protein sequence ID" value="ALE01693.1"/>
    <property type="molecule type" value="Genomic_DNA"/>
</dbReference>
<keyword evidence="7 8" id="KW-0472">Membrane</keyword>
<evidence type="ECO:0000259" key="9">
    <source>
        <dbReference type="Pfam" id="PF00482"/>
    </source>
</evidence>
<gene>
    <name evidence="10" type="ORF">W908_03300</name>
</gene>
<dbReference type="InterPro" id="IPR042094">
    <property type="entry name" value="T2SS_GspF_sf"/>
</dbReference>
<feature type="transmembrane region" description="Helical" evidence="8">
    <location>
        <begin position="389"/>
        <end position="411"/>
    </location>
</feature>
<dbReference type="PANTHER" id="PTHR30012">
    <property type="entry name" value="GENERAL SECRETION PATHWAY PROTEIN"/>
    <property type="match status" value="1"/>
</dbReference>
<dbReference type="Gene3D" id="1.20.81.30">
    <property type="entry name" value="Type II secretion system (T2SS), domain F"/>
    <property type="match status" value="2"/>
</dbReference>
<dbReference type="InterPro" id="IPR018076">
    <property type="entry name" value="T2SS_GspF_dom"/>
</dbReference>
<dbReference type="Proteomes" id="UP000068905">
    <property type="component" value="Chromosome"/>
</dbReference>
<dbReference type="PANTHER" id="PTHR30012:SF0">
    <property type="entry name" value="TYPE II SECRETION SYSTEM PROTEIN F-RELATED"/>
    <property type="match status" value="1"/>
</dbReference>
<keyword evidence="11" id="KW-1185">Reference proteome</keyword>
<evidence type="ECO:0000256" key="2">
    <source>
        <dbReference type="ARBA" id="ARBA00005745"/>
    </source>
</evidence>
<keyword evidence="4" id="KW-0997">Cell inner membrane</keyword>
<evidence type="ECO:0000256" key="1">
    <source>
        <dbReference type="ARBA" id="ARBA00004429"/>
    </source>
</evidence>
<keyword evidence="5 8" id="KW-0812">Transmembrane</keyword>
<dbReference type="InterPro" id="IPR003004">
    <property type="entry name" value="GspF/PilC"/>
</dbReference>
<evidence type="ECO:0000256" key="7">
    <source>
        <dbReference type="ARBA" id="ARBA00023136"/>
    </source>
</evidence>
<dbReference type="PRINTS" id="PR00812">
    <property type="entry name" value="BCTERIALGSPF"/>
</dbReference>
<protein>
    <submittedName>
        <fullName evidence="10">Type II Secretion System PilC</fullName>
    </submittedName>
</protein>
<dbReference type="OrthoDB" id="9805682at2"/>
<evidence type="ECO:0000313" key="11">
    <source>
        <dbReference type="Proteomes" id="UP000068905"/>
    </source>
</evidence>
<feature type="transmembrane region" description="Helical" evidence="8">
    <location>
        <begin position="180"/>
        <end position="204"/>
    </location>
</feature>
<dbReference type="GO" id="GO:0005886">
    <property type="term" value="C:plasma membrane"/>
    <property type="evidence" value="ECO:0007669"/>
    <property type="project" value="UniProtKB-SubCell"/>
</dbReference>
<feature type="transmembrane region" description="Helical" evidence="8">
    <location>
        <begin position="235"/>
        <end position="253"/>
    </location>
</feature>
<keyword evidence="6 8" id="KW-1133">Transmembrane helix</keyword>
<dbReference type="RefSeq" id="WP_053819913.1">
    <property type="nucleotide sequence ID" value="NZ_CP006911.1"/>
</dbReference>
<dbReference type="STRING" id="1125411.W908_03300"/>
<accession>A0A0M4LF35</accession>
<proteinExistence type="inferred from homology"/>
<feature type="domain" description="Type II secretion system protein GspF" evidence="9">
    <location>
        <begin position="292"/>
        <end position="408"/>
    </location>
</feature>
<evidence type="ECO:0000256" key="5">
    <source>
        <dbReference type="ARBA" id="ARBA00022692"/>
    </source>
</evidence>
<name>A0A0M4LF35_9GAMM</name>
<evidence type="ECO:0000313" key="10">
    <source>
        <dbReference type="EMBL" id="ALE01693.1"/>
    </source>
</evidence>
<evidence type="ECO:0000256" key="8">
    <source>
        <dbReference type="SAM" id="Phobius"/>
    </source>
</evidence>
<dbReference type="KEGG" id="tsn:W908_03300"/>
<comment type="subcellular location">
    <subcellularLocation>
        <location evidence="1">Cell inner membrane</location>
        <topology evidence="1">Multi-pass membrane protein</topology>
    </subcellularLocation>
</comment>
<keyword evidence="3" id="KW-1003">Cell membrane</keyword>
<sequence>MAVTYAYKGILANKYTEGKVIAINKDEAAFKLKEDKIIITSLEKVSGKEEVIKAKKEVKESKKKTKIPKKVPIEEVITFTKKFETMVRAGLPILETIKMIENQTEHKGFKLIVADIHQSVETGNTLSDSFEKFPGAFDNIYINLLRAGESSGKVQLFLSKLVINMEKQEKIKKSIKGAMTYPTILLIVAGAVVTLMLVFVVPVFEEMFAGKAGGLPAATQFVVNASNFLRDPLKGGVVAFLLVASFMGLSFAIRKNYKVKTAWHKLVLKLPLFGGLVSMSSLSKIAMIQGNLRAAGVPEMEALDIAASASNNVIIKEAMVEVRRGVFSGEPLSKLFEKTPAIFPPSFVALVSVGERTGNMEEMYGSIASYYESEMDVVIEKLTAMLEPIMMVFMGVTVGGILVAMYTPMFAMGDTF</sequence>
<reference evidence="10 11" key="1">
    <citation type="journal article" date="2015" name="Genome Announc.">
        <title>Genome Sequence of 'Candidatus Thioglobus singularis' Strain PS1, a Mixotroph from the SUP05 Clade of Marine Gammaproteobacteria.</title>
        <authorList>
            <person name="Marshall K.T."/>
            <person name="Morris R.M."/>
        </authorList>
    </citation>
    <scope>NUCLEOTIDE SEQUENCE [LARGE SCALE GENOMIC DNA]</scope>
    <source>
        <strain evidence="10 11">PS1</strain>
    </source>
</reference>
<organism evidence="10 11">
    <name type="scientific">Candidatus Pseudothioglobus singularis PS1</name>
    <dbReference type="NCBI Taxonomy" id="1125411"/>
    <lineage>
        <taxon>Bacteria</taxon>
        <taxon>Pseudomonadati</taxon>
        <taxon>Pseudomonadota</taxon>
        <taxon>Gammaproteobacteria</taxon>
        <taxon>Candidatus Pseudothioglobaceae</taxon>
        <taxon>Candidatus Pseudothioglobus</taxon>
    </lineage>
</organism>
<dbReference type="FunFam" id="1.20.81.30:FF:000001">
    <property type="entry name" value="Type II secretion system protein F"/>
    <property type="match status" value="1"/>
</dbReference>
<evidence type="ECO:0000256" key="3">
    <source>
        <dbReference type="ARBA" id="ARBA00022475"/>
    </source>
</evidence>
<feature type="domain" description="Type II secretion system protein GspF" evidence="9">
    <location>
        <begin position="79"/>
        <end position="202"/>
    </location>
</feature>
<evidence type="ECO:0000256" key="4">
    <source>
        <dbReference type="ARBA" id="ARBA00022519"/>
    </source>
</evidence>
<evidence type="ECO:0000256" key="6">
    <source>
        <dbReference type="ARBA" id="ARBA00022989"/>
    </source>
</evidence>